<organism evidence="2 3">
    <name type="scientific">Caenorhabditis tropicalis</name>
    <dbReference type="NCBI Taxonomy" id="1561998"/>
    <lineage>
        <taxon>Eukaryota</taxon>
        <taxon>Metazoa</taxon>
        <taxon>Ecdysozoa</taxon>
        <taxon>Nematoda</taxon>
        <taxon>Chromadorea</taxon>
        <taxon>Rhabditida</taxon>
        <taxon>Rhabditina</taxon>
        <taxon>Rhabditomorpha</taxon>
        <taxon>Rhabditoidea</taxon>
        <taxon>Rhabditidae</taxon>
        <taxon>Peloderinae</taxon>
        <taxon>Caenorhabditis</taxon>
    </lineage>
</organism>
<evidence type="ECO:0000313" key="3">
    <source>
        <dbReference type="WBParaSite" id="Csp11.Scaffold556.g3760.t1"/>
    </source>
</evidence>
<accession>A0A1I7T9J7</accession>
<reference evidence="3" key="1">
    <citation type="submission" date="2016-11" db="UniProtKB">
        <authorList>
            <consortium name="WormBaseParasite"/>
        </authorList>
    </citation>
    <scope>IDENTIFICATION</scope>
</reference>
<feature type="region of interest" description="Disordered" evidence="1">
    <location>
        <begin position="1"/>
        <end position="30"/>
    </location>
</feature>
<sequence>MKRRRERQCQYAYKMSSEKKRRGRNGRSEKIRDGTTHCWIHGFPHFRRFILRIEYEIKVWRRRRRRWSLNITVLEK</sequence>
<keyword evidence="2" id="KW-1185">Reference proteome</keyword>
<dbReference type="WBParaSite" id="Csp11.Scaffold556.g3760.t1">
    <property type="protein sequence ID" value="Csp11.Scaffold556.g3760.t1"/>
    <property type="gene ID" value="Csp11.Scaffold556.g3760"/>
</dbReference>
<proteinExistence type="predicted"/>
<dbReference type="AlphaFoldDB" id="A0A1I7T9J7"/>
<evidence type="ECO:0000256" key="1">
    <source>
        <dbReference type="SAM" id="MobiDB-lite"/>
    </source>
</evidence>
<dbReference type="Proteomes" id="UP000095282">
    <property type="component" value="Unplaced"/>
</dbReference>
<name>A0A1I7T9J7_9PELO</name>
<protein>
    <submittedName>
        <fullName evidence="3">Uncharacterized protein</fullName>
    </submittedName>
</protein>
<evidence type="ECO:0000313" key="2">
    <source>
        <dbReference type="Proteomes" id="UP000095282"/>
    </source>
</evidence>